<name>A0ACB8V614_9EURO</name>
<evidence type="ECO:0000313" key="1">
    <source>
        <dbReference type="EMBL" id="KAI2393525.1"/>
    </source>
</evidence>
<sequence>MSKDAWKPAWEEEQRVPSFITSSMNLHVTQYGGSKYMWGNMPALDLLNLQSNEGKETSQGLRLLLAASGDPRNLIKTVAALPDGYSGKVDATLNDADFSIVARNVILLLTALHLPPEKATPIILHTWYSAQLPASMVGVLHTEILPLVEAVVQKVKNKATKTLLAKTWTYGQSSLRLVLLREQWLQLPAFFKVPAKLSVEEASRLRSTITMAPSREDYVHRALCMQPPSWRLSKVKFRTDGILLPFGSPREEFDTPNPTFFQSGGWPMFDSSDPLGGWDLKTVVQNALPAKHDLYGVLFFHLRDIILKFCLHLTTLNVHIKLLHVHAAQLPSFLKGEHFDRIEISNICDRGYLGVETCLSVFSPLLKSKEDNPHATLLALFMNAVEEEGNAADYLTGRRESITRATSYIPGCAQAVGSRNQYSPASLKIMQTVAAFRNFDAMFKRFMLNTRFAELTRAYRLQTRENHTIVSPWPARLKDTPTQSEFELFHGAEQSGTESKLRPMGLVTAAAVGPARAGNDDGRRSRSGSSCSTAHKRSVSAALLSKLTSIRINQPSDDAGVENGGEEISPQNENHGPLTGRNLPDGKAGGGKSMATALQHQIRTRRRKGSLRKTALLGTGVLKMSQKGLSSRAQEISRDDGGRNTSPGKEPASDDLSRLPGVLLAPRRDDATTSSQASNMQTPVTPRPPTPPVRPLPQSTWSSRPVQRAEQQQKRTDDFTKHHSPEHQKTADTVHDDGTTDDEDLISFPPLENTLSRLSSRTSTSSISAISLLPARRLPLAIPTPSSSSESYFPPPRSTDPGIMSQPRQRAPSQRIRSPLATAPAELSSDTEGWDYSETEWWGWIILIVTWVVFVVGMGSCFDVWSWAWDVGETPYAPPELEDDPTLPIVGYYPALITLTAVMAWVWVVVAWMGMKYFRHANISGEDV</sequence>
<protein>
    <submittedName>
        <fullName evidence="1">Uncharacterized protein</fullName>
    </submittedName>
</protein>
<proteinExistence type="predicted"/>
<reference evidence="1" key="1">
    <citation type="journal article" date="2022" name="bioRxiv">
        <title>Population genetic analysis of Ophidiomyces ophidiicola, the causative agent of snake fungal disease, indicates recent introductions to the USA.</title>
        <authorList>
            <person name="Ladner J.T."/>
            <person name="Palmer J.M."/>
            <person name="Ettinger C.L."/>
            <person name="Stajich J.E."/>
            <person name="Farrell T.M."/>
            <person name="Glorioso B.M."/>
            <person name="Lawson B."/>
            <person name="Price S.J."/>
            <person name="Stengle A.G."/>
            <person name="Grear D.A."/>
            <person name="Lorch J.M."/>
        </authorList>
    </citation>
    <scope>NUCLEOTIDE SEQUENCE</scope>
    <source>
        <strain evidence="1">NWHC 24266-5</strain>
    </source>
</reference>
<gene>
    <name evidence="1" type="ORF">LOY88_000125</name>
</gene>
<accession>A0ACB8V614</accession>
<organism evidence="1">
    <name type="scientific">Ophidiomyces ophidiicola</name>
    <dbReference type="NCBI Taxonomy" id="1387563"/>
    <lineage>
        <taxon>Eukaryota</taxon>
        <taxon>Fungi</taxon>
        <taxon>Dikarya</taxon>
        <taxon>Ascomycota</taxon>
        <taxon>Pezizomycotina</taxon>
        <taxon>Eurotiomycetes</taxon>
        <taxon>Eurotiomycetidae</taxon>
        <taxon>Onygenales</taxon>
        <taxon>Onygenaceae</taxon>
        <taxon>Ophidiomyces</taxon>
    </lineage>
</organism>
<comment type="caution">
    <text evidence="1">The sequence shown here is derived from an EMBL/GenBank/DDBJ whole genome shotgun (WGS) entry which is preliminary data.</text>
</comment>
<dbReference type="EMBL" id="JALBCA010000002">
    <property type="protein sequence ID" value="KAI2393525.1"/>
    <property type="molecule type" value="Genomic_DNA"/>
</dbReference>